<evidence type="ECO:0000313" key="3">
    <source>
        <dbReference type="Proteomes" id="UP001341840"/>
    </source>
</evidence>
<dbReference type="Pfam" id="PF20167">
    <property type="entry name" value="Transposase_32"/>
    <property type="match status" value="1"/>
</dbReference>
<name>A0ABU6QVJ0_9FABA</name>
<feature type="domain" description="Putative plant transposon protein" evidence="1">
    <location>
        <begin position="53"/>
        <end position="238"/>
    </location>
</feature>
<dbReference type="EMBL" id="JASCZI010001810">
    <property type="protein sequence ID" value="MED6115506.1"/>
    <property type="molecule type" value="Genomic_DNA"/>
</dbReference>
<organism evidence="2 3">
    <name type="scientific">Stylosanthes scabra</name>
    <dbReference type="NCBI Taxonomy" id="79078"/>
    <lineage>
        <taxon>Eukaryota</taxon>
        <taxon>Viridiplantae</taxon>
        <taxon>Streptophyta</taxon>
        <taxon>Embryophyta</taxon>
        <taxon>Tracheophyta</taxon>
        <taxon>Spermatophyta</taxon>
        <taxon>Magnoliopsida</taxon>
        <taxon>eudicotyledons</taxon>
        <taxon>Gunneridae</taxon>
        <taxon>Pentapetalae</taxon>
        <taxon>rosids</taxon>
        <taxon>fabids</taxon>
        <taxon>Fabales</taxon>
        <taxon>Fabaceae</taxon>
        <taxon>Papilionoideae</taxon>
        <taxon>50 kb inversion clade</taxon>
        <taxon>dalbergioids sensu lato</taxon>
        <taxon>Dalbergieae</taxon>
        <taxon>Pterocarpus clade</taxon>
        <taxon>Stylosanthes</taxon>
    </lineage>
</organism>
<comment type="caution">
    <text evidence="2">The sequence shown here is derived from an EMBL/GenBank/DDBJ whole genome shotgun (WGS) entry which is preliminary data.</text>
</comment>
<protein>
    <recommendedName>
        <fullName evidence="1">Putative plant transposon protein domain-containing protein</fullName>
    </recommendedName>
</protein>
<dbReference type="Proteomes" id="UP001341840">
    <property type="component" value="Unassembled WGS sequence"/>
</dbReference>
<keyword evidence="3" id="KW-1185">Reference proteome</keyword>
<proteinExistence type="predicted"/>
<sequence>MASSSANYDAHHFKSPFHQKLFEEHAANKSVTPETKFDLEEDQHPEIEEQIANRGWKRLTNPRTKISKLLIQVFYTNAARTEEEIKDAEAQPYKSYVRCVEIYFLQKNIRQVLRLRDQTSGAETDFNNRQRIDQRLTPLARWKMSSSQLNQQIQLKRQDLTPLARGWHEFIIYSIIPTGNKSEITIARAILIHSIINGEDVRAEELIADNIAIIVLGVQGKGKLAFPSTIHRLCKAAENNFGEQQQQGIQKINEGLANLKIQQEMFFESMQNTQAQYLEELKELKTRQDDLWSNQNNFYHRMRIEQEKTIKEIEEIKKFQVNTDGLSQRSY</sequence>
<accession>A0ABU6QVJ0</accession>
<gene>
    <name evidence="2" type="ORF">PIB30_091247</name>
</gene>
<evidence type="ECO:0000259" key="1">
    <source>
        <dbReference type="Pfam" id="PF20167"/>
    </source>
</evidence>
<dbReference type="InterPro" id="IPR046796">
    <property type="entry name" value="Transposase_32_dom"/>
</dbReference>
<evidence type="ECO:0000313" key="2">
    <source>
        <dbReference type="EMBL" id="MED6115506.1"/>
    </source>
</evidence>
<reference evidence="2 3" key="1">
    <citation type="journal article" date="2023" name="Plants (Basel)">
        <title>Bridging the Gap: Combining Genomics and Transcriptomics Approaches to Understand Stylosanthes scabra, an Orphan Legume from the Brazilian Caatinga.</title>
        <authorList>
            <person name="Ferreira-Neto J.R.C."/>
            <person name="da Silva M.D."/>
            <person name="Binneck E."/>
            <person name="de Melo N.F."/>
            <person name="da Silva R.H."/>
            <person name="de Melo A.L.T.M."/>
            <person name="Pandolfi V."/>
            <person name="Bustamante F.O."/>
            <person name="Brasileiro-Vidal A.C."/>
            <person name="Benko-Iseppon A.M."/>
        </authorList>
    </citation>
    <scope>NUCLEOTIDE SEQUENCE [LARGE SCALE GENOMIC DNA]</scope>
    <source>
        <tissue evidence="2">Leaves</tissue>
    </source>
</reference>